<keyword evidence="1" id="KW-0472">Membrane</keyword>
<keyword evidence="1" id="KW-0812">Transmembrane</keyword>
<feature type="transmembrane region" description="Helical" evidence="1">
    <location>
        <begin position="53"/>
        <end position="77"/>
    </location>
</feature>
<keyword evidence="3" id="KW-1185">Reference proteome</keyword>
<dbReference type="AlphaFoldDB" id="A0A2S7T0Y4"/>
<comment type="caution">
    <text evidence="2">The sequence shown here is derived from an EMBL/GenBank/DDBJ whole genome shotgun (WGS) entry which is preliminary data.</text>
</comment>
<accession>A0A2S7T0Y4</accession>
<dbReference type="EMBL" id="PPSL01000001">
    <property type="protein sequence ID" value="PQJ12624.1"/>
    <property type="molecule type" value="Genomic_DNA"/>
</dbReference>
<sequence length="98" mass="10870">MPDGNEILIGHGIGVSCCFSSVCGFRLCPIVPDEMRARSERAESGFVGYELMYWIRFFYGLSGVVVWFSAIGGFFAFPAVFFDSFPTNVFVVGCFSCF</sequence>
<proteinExistence type="predicted"/>
<dbReference type="Proteomes" id="UP000239872">
    <property type="component" value="Unassembled WGS sequence"/>
</dbReference>
<gene>
    <name evidence="2" type="ORF">CJD36_002460</name>
</gene>
<name>A0A2S7T0Y4_9BACT</name>
<evidence type="ECO:0000313" key="2">
    <source>
        <dbReference type="EMBL" id="PQJ12624.1"/>
    </source>
</evidence>
<evidence type="ECO:0000256" key="1">
    <source>
        <dbReference type="SAM" id="Phobius"/>
    </source>
</evidence>
<reference evidence="2 3" key="1">
    <citation type="submission" date="2018-01" db="EMBL/GenBank/DDBJ databases">
        <title>A novel member of the phylum Bacteroidetes isolated from glacier ice.</title>
        <authorList>
            <person name="Liu Q."/>
            <person name="Xin Y.-H."/>
        </authorList>
    </citation>
    <scope>NUCLEOTIDE SEQUENCE [LARGE SCALE GENOMIC DNA]</scope>
    <source>
        <strain evidence="2 3">RB1R16</strain>
    </source>
</reference>
<evidence type="ECO:0000313" key="3">
    <source>
        <dbReference type="Proteomes" id="UP000239872"/>
    </source>
</evidence>
<feature type="transmembrane region" description="Helical" evidence="1">
    <location>
        <begin position="12"/>
        <end position="32"/>
    </location>
</feature>
<protein>
    <submittedName>
        <fullName evidence="2">Uncharacterized protein</fullName>
    </submittedName>
</protein>
<organism evidence="2 3">
    <name type="scientific">Flavipsychrobacter stenotrophus</name>
    <dbReference type="NCBI Taxonomy" id="2077091"/>
    <lineage>
        <taxon>Bacteria</taxon>
        <taxon>Pseudomonadati</taxon>
        <taxon>Bacteroidota</taxon>
        <taxon>Chitinophagia</taxon>
        <taxon>Chitinophagales</taxon>
        <taxon>Chitinophagaceae</taxon>
        <taxon>Flavipsychrobacter</taxon>
    </lineage>
</organism>
<keyword evidence="1" id="KW-1133">Transmembrane helix</keyword>